<accession>A0ABT6ZWD1</accession>
<keyword evidence="4" id="KW-1185">Reference proteome</keyword>
<evidence type="ECO:0000256" key="1">
    <source>
        <dbReference type="SAM" id="MobiDB-lite"/>
    </source>
</evidence>
<comment type="caution">
    <text evidence="3">The sequence shown here is derived from an EMBL/GenBank/DDBJ whole genome shotgun (WGS) entry which is preliminary data.</text>
</comment>
<name>A0ABT6ZWD1_9ACTN</name>
<evidence type="ECO:0000313" key="3">
    <source>
        <dbReference type="EMBL" id="MDJ1133380.1"/>
    </source>
</evidence>
<feature type="compositionally biased region" description="Gly residues" evidence="1">
    <location>
        <begin position="1"/>
        <end position="23"/>
    </location>
</feature>
<dbReference type="RefSeq" id="WP_274043871.1">
    <property type="nucleotide sequence ID" value="NZ_JANCPR020000013.1"/>
</dbReference>
<dbReference type="InterPro" id="IPR009677">
    <property type="entry name" value="DUF1266"/>
</dbReference>
<sequence length="425" mass="47049">MRNGADGAGTAGAGGPGRPGGPGAAAWTPPSAVEQALLEAKSRLDWSAYLDVLAATELYHAAPRGYLDANPGTVTFTPTWRPEIQAYCVAVFTAGLLPAPAPDPVFFRHSLGWFARAWAPADPPWLAVNPGTPCEAYFYAGPGYRGHWEQHHDRGPGGSSPHTLRTLWIGGPRTGRVAHGLACGALLCVHNGSFWNAMGWHGQGYPDERQRLRQAWGLTSRETWLEYQEDLLRAEMSSPVWEFALRVRRALARDFGGHVDVGQWRRAVEHVMRERTATITLTPEGVTRTEGPTEEETDAHVEGLKRLVGRITRYESRFRADGLLPEGGFVTSVASWDYGRASKMARWGLGARYCTLEEAENAVVRAGRAAAEDYRSWEEFSVGYVLGRCLHFDDEEFGSWYQDMLTAHRVLTTEPDSPWLTIPFR</sequence>
<proteinExistence type="predicted"/>
<evidence type="ECO:0000313" key="4">
    <source>
        <dbReference type="Proteomes" id="UP001214441"/>
    </source>
</evidence>
<feature type="domain" description="DUF1266" evidence="2">
    <location>
        <begin position="211"/>
        <end position="424"/>
    </location>
</feature>
<dbReference type="EMBL" id="JANCPR020000013">
    <property type="protein sequence ID" value="MDJ1133380.1"/>
    <property type="molecule type" value="Genomic_DNA"/>
</dbReference>
<feature type="region of interest" description="Disordered" evidence="1">
    <location>
        <begin position="1"/>
        <end position="28"/>
    </location>
</feature>
<dbReference type="Proteomes" id="UP001214441">
    <property type="component" value="Unassembled WGS sequence"/>
</dbReference>
<evidence type="ECO:0000259" key="2">
    <source>
        <dbReference type="Pfam" id="PF06889"/>
    </source>
</evidence>
<dbReference type="Pfam" id="PF06889">
    <property type="entry name" value="DUF1266"/>
    <property type="match status" value="1"/>
</dbReference>
<reference evidence="3 4" key="1">
    <citation type="submission" date="2023-05" db="EMBL/GenBank/DDBJ databases">
        <title>Streptantibioticus silvisoli sp. nov., acidotolerant actinomycetes 1 from pine litter.</title>
        <authorList>
            <person name="Swiecimska M."/>
            <person name="Golinska P."/>
            <person name="Sangal V."/>
            <person name="Wachnowicz B."/>
            <person name="Goodfellow M."/>
        </authorList>
    </citation>
    <scope>NUCLEOTIDE SEQUENCE [LARGE SCALE GENOMIC DNA]</scope>
    <source>
        <strain evidence="3 4">DSM 42109</strain>
    </source>
</reference>
<protein>
    <submittedName>
        <fullName evidence="3">DUF1266 domain-containing protein</fullName>
    </submittedName>
</protein>
<organism evidence="3 4">
    <name type="scientific">Streptomyces iconiensis</name>
    <dbReference type="NCBI Taxonomy" id="1384038"/>
    <lineage>
        <taxon>Bacteria</taxon>
        <taxon>Bacillati</taxon>
        <taxon>Actinomycetota</taxon>
        <taxon>Actinomycetes</taxon>
        <taxon>Kitasatosporales</taxon>
        <taxon>Streptomycetaceae</taxon>
        <taxon>Streptomyces</taxon>
    </lineage>
</organism>
<gene>
    <name evidence="3" type="ORF">NMN56_015700</name>
</gene>